<organism evidence="1 2">
    <name type="scientific">Metabacillus mangrovi</name>
    <dbReference type="NCBI Taxonomy" id="1491830"/>
    <lineage>
        <taxon>Bacteria</taxon>
        <taxon>Bacillati</taxon>
        <taxon>Bacillota</taxon>
        <taxon>Bacilli</taxon>
        <taxon>Bacillales</taxon>
        <taxon>Bacillaceae</taxon>
        <taxon>Metabacillus</taxon>
    </lineage>
</organism>
<dbReference type="OrthoDB" id="2915109at2"/>
<gene>
    <name evidence="1" type="ORF">GKZ89_16935</name>
</gene>
<accession>A0A7X2S8E3</accession>
<keyword evidence="2" id="KW-1185">Reference proteome</keyword>
<sequence length="163" mass="19110">MSTPIERILCPKGARAMGTMVHLKDLRREKQMKYEKSMLKEISIKEIKKSISLHFTPFFHYGLLSRWSIEEGCADFALEAFLMGAKYSKFGFKGESLEDVQSRSGKEEKRLTADFYDYLINWGCPNESSICHESLFLAAECLMQQWWKEGFERGQKRYKLRLN</sequence>
<dbReference type="EMBL" id="WMIB01000023">
    <property type="protein sequence ID" value="MTH55091.1"/>
    <property type="molecule type" value="Genomic_DNA"/>
</dbReference>
<reference evidence="1 2" key="1">
    <citation type="journal article" date="2017" name="Int. J. Syst. Evol. Microbiol.">
        <title>Bacillus mangrovi sp. nov., isolated from a sediment sample from a mangrove forest.</title>
        <authorList>
            <person name="Gupta V."/>
            <person name="Singh P.K."/>
            <person name="Korpole S."/>
            <person name="Tanuku N.R.S."/>
            <person name="Pinnaka A.K."/>
        </authorList>
    </citation>
    <scope>NUCLEOTIDE SEQUENCE [LARGE SCALE GENOMIC DNA]</scope>
    <source>
        <strain evidence="1 2">KCTC 33872</strain>
    </source>
</reference>
<proteinExistence type="predicted"/>
<name>A0A7X2S8E3_9BACI</name>
<comment type="caution">
    <text evidence="1">The sequence shown here is derived from an EMBL/GenBank/DDBJ whole genome shotgun (WGS) entry which is preliminary data.</text>
</comment>
<evidence type="ECO:0000313" key="2">
    <source>
        <dbReference type="Proteomes" id="UP000434639"/>
    </source>
</evidence>
<protein>
    <submittedName>
        <fullName evidence="1">DUF2521 family protein</fullName>
    </submittedName>
</protein>
<dbReference type="Pfam" id="PF10730">
    <property type="entry name" value="DUF2521"/>
    <property type="match status" value="1"/>
</dbReference>
<evidence type="ECO:0000313" key="1">
    <source>
        <dbReference type="EMBL" id="MTH55091.1"/>
    </source>
</evidence>
<dbReference type="InterPro" id="IPR019667">
    <property type="entry name" value="Uncharacterised_YbaK"/>
</dbReference>
<dbReference type="Proteomes" id="UP000434639">
    <property type="component" value="Unassembled WGS sequence"/>
</dbReference>
<dbReference type="AlphaFoldDB" id="A0A7X2S8E3"/>